<dbReference type="STRING" id="29367.CLPUN_42050"/>
<comment type="caution">
    <text evidence="1">The sequence shown here is derived from an EMBL/GenBank/DDBJ whole genome shotgun (WGS) entry which is preliminary data.</text>
</comment>
<evidence type="ECO:0000313" key="1">
    <source>
        <dbReference type="EMBL" id="OOM73967.1"/>
    </source>
</evidence>
<name>A0A1S8T842_9CLOT</name>
<dbReference type="AlphaFoldDB" id="A0A1S8T842"/>
<reference evidence="1 2" key="1">
    <citation type="submission" date="2016-05" db="EMBL/GenBank/DDBJ databases">
        <title>Microbial solvent formation.</title>
        <authorList>
            <person name="Poehlein A."/>
            <person name="Montoya Solano J.D."/>
            <person name="Flitsch S."/>
            <person name="Krabben P."/>
            <person name="Duerre P."/>
            <person name="Daniel R."/>
        </authorList>
    </citation>
    <scope>NUCLEOTIDE SEQUENCE [LARGE SCALE GENOMIC DNA]</scope>
    <source>
        <strain evidence="1 2">DSM 2619</strain>
    </source>
</reference>
<dbReference type="Proteomes" id="UP000190890">
    <property type="component" value="Unassembled WGS sequence"/>
</dbReference>
<accession>A0A1S8T842</accession>
<organism evidence="1 2">
    <name type="scientific">Clostridium puniceum</name>
    <dbReference type="NCBI Taxonomy" id="29367"/>
    <lineage>
        <taxon>Bacteria</taxon>
        <taxon>Bacillati</taxon>
        <taxon>Bacillota</taxon>
        <taxon>Clostridia</taxon>
        <taxon>Eubacteriales</taxon>
        <taxon>Clostridiaceae</taxon>
        <taxon>Clostridium</taxon>
    </lineage>
</organism>
<keyword evidence="2" id="KW-1185">Reference proteome</keyword>
<gene>
    <name evidence="1" type="ORF">CLPUN_42050</name>
</gene>
<sequence>MINNKEYLEDNVNEVSKILNSSNLHKYLNMVFKEGILQHKKRTNLGERYEIETYPASKGFSKIREIGNIICNKKEFWPDGVSADVILAQKIPVIKIRNIILTIKSTKNVDILWKKPKDYMKQYSKLNNGLTPQIEIINYDLEENLNELKVNLGAKYYGILAYNLGSDSNLENMQIIFLSDNADKIVHTVDIPIILTEDKIIPEDKSLKNEIGENKGESLRNKIELR</sequence>
<dbReference type="OrthoDB" id="9924247at2"/>
<protein>
    <submittedName>
        <fullName evidence="1">Uncharacterized protein</fullName>
    </submittedName>
</protein>
<evidence type="ECO:0000313" key="2">
    <source>
        <dbReference type="Proteomes" id="UP000190890"/>
    </source>
</evidence>
<dbReference type="EMBL" id="LZZM01000206">
    <property type="protein sequence ID" value="OOM73967.1"/>
    <property type="molecule type" value="Genomic_DNA"/>
</dbReference>
<proteinExistence type="predicted"/>
<dbReference type="RefSeq" id="WP_143329090.1">
    <property type="nucleotide sequence ID" value="NZ_LZZM01000206.1"/>
</dbReference>